<accession>F6H694</accession>
<protein>
    <submittedName>
        <fullName evidence="1">Uncharacterized protein</fullName>
    </submittedName>
</protein>
<dbReference type="OrthoDB" id="1730652at2759"/>
<dbReference type="Proteomes" id="UP000009183">
    <property type="component" value="Chromosome 3"/>
</dbReference>
<dbReference type="eggNOG" id="KOG3181">
    <property type="taxonomic scope" value="Eukaryota"/>
</dbReference>
<dbReference type="InParanoid" id="F6H694"/>
<dbReference type="Gene3D" id="3.30.300.20">
    <property type="match status" value="1"/>
</dbReference>
<organism evidence="1 2">
    <name type="scientific">Vitis vinifera</name>
    <name type="common">Grape</name>
    <dbReference type="NCBI Taxonomy" id="29760"/>
    <lineage>
        <taxon>Eukaryota</taxon>
        <taxon>Viridiplantae</taxon>
        <taxon>Streptophyta</taxon>
        <taxon>Embryophyta</taxon>
        <taxon>Tracheophyta</taxon>
        <taxon>Spermatophyta</taxon>
        <taxon>Magnoliopsida</taxon>
        <taxon>eudicotyledons</taxon>
        <taxon>Gunneridae</taxon>
        <taxon>Pentapetalae</taxon>
        <taxon>rosids</taxon>
        <taxon>Vitales</taxon>
        <taxon>Vitaceae</taxon>
        <taxon>Viteae</taxon>
        <taxon>Vitis</taxon>
    </lineage>
</organism>
<proteinExistence type="predicted"/>
<dbReference type="AlphaFoldDB" id="F6H694"/>
<dbReference type="InterPro" id="IPR009019">
    <property type="entry name" value="KH_sf_prok-type"/>
</dbReference>
<name>F6H694_VITVI</name>
<sequence length="98" mass="10800">MLVRRLAKDGGSGVEVRVIPMLTEIIIHATQTQNVLCKQGRRELAARVQKISTQSPTMPSFDQVIIQASSLTAGSPLHGYLWATCHLPLSSSLFCFYK</sequence>
<evidence type="ECO:0000313" key="2">
    <source>
        <dbReference type="Proteomes" id="UP000009183"/>
    </source>
</evidence>
<evidence type="ECO:0000313" key="1">
    <source>
        <dbReference type="EMBL" id="CCB47694.1"/>
    </source>
</evidence>
<gene>
    <name evidence="1" type="ordered locus">VIT_03s0091g01160</name>
</gene>
<dbReference type="GO" id="GO:0003723">
    <property type="term" value="F:RNA binding"/>
    <property type="evidence" value="ECO:0007669"/>
    <property type="project" value="InterPro"/>
</dbReference>
<reference evidence="2" key="1">
    <citation type="journal article" date="2007" name="Nature">
        <title>The grapevine genome sequence suggests ancestral hexaploidization in major angiosperm phyla.</title>
        <authorList>
            <consortium name="The French-Italian Public Consortium for Grapevine Genome Characterization."/>
            <person name="Jaillon O."/>
            <person name="Aury J.-M."/>
            <person name="Noel B."/>
            <person name="Policriti A."/>
            <person name="Clepet C."/>
            <person name="Casagrande A."/>
            <person name="Choisne N."/>
            <person name="Aubourg S."/>
            <person name="Vitulo N."/>
            <person name="Jubin C."/>
            <person name="Vezzi A."/>
            <person name="Legeai F."/>
            <person name="Hugueney P."/>
            <person name="Dasilva C."/>
            <person name="Horner D."/>
            <person name="Mica E."/>
            <person name="Jublot D."/>
            <person name="Poulain J."/>
            <person name="Bruyere C."/>
            <person name="Billault A."/>
            <person name="Segurens B."/>
            <person name="Gouyvenoux M."/>
            <person name="Ugarte E."/>
            <person name="Cattonaro F."/>
            <person name="Anthouard V."/>
            <person name="Vico V."/>
            <person name="Del Fabbro C."/>
            <person name="Alaux M."/>
            <person name="Di Gaspero G."/>
            <person name="Dumas V."/>
            <person name="Felice N."/>
            <person name="Paillard S."/>
            <person name="Juman I."/>
            <person name="Moroldo M."/>
            <person name="Scalabrin S."/>
            <person name="Canaguier A."/>
            <person name="Le Clainche I."/>
            <person name="Malacrida G."/>
            <person name="Durand E."/>
            <person name="Pesole G."/>
            <person name="Laucou V."/>
            <person name="Chatelet P."/>
            <person name="Merdinoglu D."/>
            <person name="Delledonne M."/>
            <person name="Pezzotti M."/>
            <person name="Lecharny A."/>
            <person name="Scarpelli C."/>
            <person name="Artiguenave F."/>
            <person name="Pe M.E."/>
            <person name="Valle G."/>
            <person name="Morgante M."/>
            <person name="Caboche M."/>
            <person name="Adam-Blondon A.-F."/>
            <person name="Weissenbach J."/>
            <person name="Quetier F."/>
            <person name="Wincker P."/>
        </authorList>
    </citation>
    <scope>NUCLEOTIDE SEQUENCE [LARGE SCALE GENOMIC DNA]</scope>
    <source>
        <strain evidence="2">cv. Pinot noir / PN40024</strain>
    </source>
</reference>
<dbReference type="HOGENOM" id="CLU_2337825_0_0_1"/>
<dbReference type="EMBL" id="FN595242">
    <property type="protein sequence ID" value="CCB47694.1"/>
    <property type="molecule type" value="Genomic_DNA"/>
</dbReference>
<dbReference type="PaxDb" id="29760-VIT_03s0091g01160.t01"/>
<dbReference type="InterPro" id="IPR015946">
    <property type="entry name" value="KH_dom-like_a/b"/>
</dbReference>
<dbReference type="STRING" id="29760.F6H694"/>
<dbReference type="SUPFAM" id="SSF54814">
    <property type="entry name" value="Prokaryotic type KH domain (KH-domain type II)"/>
    <property type="match status" value="1"/>
</dbReference>
<keyword evidence="2" id="KW-1185">Reference proteome</keyword>